<accession>A0A8S5LZ75</accession>
<proteinExistence type="predicted"/>
<evidence type="ECO:0000313" key="1">
    <source>
        <dbReference type="EMBL" id="DAD75111.1"/>
    </source>
</evidence>
<protein>
    <submittedName>
        <fullName evidence="1">Uncharacterized protein</fullName>
    </submittedName>
</protein>
<sequence length="55" mass="6306">MKWILTHDSHHLKKGDVYEGDNLPAWLVGKASLVEEKSFEVATPQEKTTKRKKAE</sequence>
<reference evidence="1" key="1">
    <citation type="journal article" date="2021" name="Proc. Natl. Acad. Sci. U.S.A.">
        <title>A Catalog of Tens of Thousands of Viruses from Human Metagenomes Reveals Hidden Associations with Chronic Diseases.</title>
        <authorList>
            <person name="Tisza M.J."/>
            <person name="Buck C.B."/>
        </authorList>
    </citation>
    <scope>NUCLEOTIDE SEQUENCE</scope>
    <source>
        <strain evidence="1">CthqG28</strain>
    </source>
</reference>
<dbReference type="EMBL" id="BK014774">
    <property type="protein sequence ID" value="DAD75111.1"/>
    <property type="molecule type" value="Genomic_DNA"/>
</dbReference>
<organism evidence="1">
    <name type="scientific">Siphoviridae sp. cthqG28</name>
    <dbReference type="NCBI Taxonomy" id="2826427"/>
    <lineage>
        <taxon>Viruses</taxon>
        <taxon>Duplodnaviria</taxon>
        <taxon>Heunggongvirae</taxon>
        <taxon>Uroviricota</taxon>
        <taxon>Caudoviricetes</taxon>
    </lineage>
</organism>
<name>A0A8S5LZ75_9CAUD</name>